<dbReference type="NCBIfam" id="TIGR00756">
    <property type="entry name" value="PPR"/>
    <property type="match status" value="2"/>
</dbReference>
<dbReference type="OMA" id="CANSATY"/>
<dbReference type="AlphaFoldDB" id="A0A7N2L521"/>
<evidence type="ECO:0000256" key="5">
    <source>
        <dbReference type="SAM" id="MobiDB-lite"/>
    </source>
</evidence>
<dbReference type="InParanoid" id="A0A7N2L521"/>
<dbReference type="GO" id="GO:0009451">
    <property type="term" value="P:RNA modification"/>
    <property type="evidence" value="ECO:0007669"/>
    <property type="project" value="InterPro"/>
</dbReference>
<feature type="region of interest" description="Disordered" evidence="5">
    <location>
        <begin position="18"/>
        <end position="50"/>
    </location>
</feature>
<proteinExistence type="inferred from homology"/>
<dbReference type="GO" id="GO:0006013">
    <property type="term" value="P:mannose metabolic process"/>
    <property type="evidence" value="ECO:0007669"/>
    <property type="project" value="InterPro"/>
</dbReference>
<dbReference type="Pfam" id="PF13041">
    <property type="entry name" value="PPR_2"/>
    <property type="match status" value="1"/>
</dbReference>
<reference evidence="7" key="2">
    <citation type="submission" date="2021-01" db="UniProtKB">
        <authorList>
            <consortium name="EnsemblPlants"/>
        </authorList>
    </citation>
    <scope>IDENTIFICATION</scope>
</reference>
<evidence type="ECO:0000256" key="4">
    <source>
        <dbReference type="PROSITE-ProRule" id="PRU00708"/>
    </source>
</evidence>
<accession>A0A7N2L521</accession>
<name>A0A7N2L521_QUELO</name>
<dbReference type="GO" id="GO:0004559">
    <property type="term" value="F:alpha-mannosidase activity"/>
    <property type="evidence" value="ECO:0007669"/>
    <property type="project" value="InterPro"/>
</dbReference>
<organism evidence="7 8">
    <name type="scientific">Quercus lobata</name>
    <name type="common">Valley oak</name>
    <dbReference type="NCBI Taxonomy" id="97700"/>
    <lineage>
        <taxon>Eukaryota</taxon>
        <taxon>Viridiplantae</taxon>
        <taxon>Streptophyta</taxon>
        <taxon>Embryophyta</taxon>
        <taxon>Tracheophyta</taxon>
        <taxon>Spermatophyta</taxon>
        <taxon>Magnoliopsida</taxon>
        <taxon>eudicotyledons</taxon>
        <taxon>Gunneridae</taxon>
        <taxon>Pentapetalae</taxon>
        <taxon>rosids</taxon>
        <taxon>fabids</taxon>
        <taxon>Fagales</taxon>
        <taxon>Fagaceae</taxon>
        <taxon>Quercus</taxon>
    </lineage>
</organism>
<dbReference type="PROSITE" id="PS51375">
    <property type="entry name" value="PPR"/>
    <property type="match status" value="2"/>
</dbReference>
<dbReference type="EMBL" id="LRBV02000003">
    <property type="status" value="NOT_ANNOTATED_CDS"/>
    <property type="molecule type" value="Genomic_DNA"/>
</dbReference>
<keyword evidence="2" id="KW-0677">Repeat</keyword>
<dbReference type="FunFam" id="1.20.1270.50:FF:000002">
    <property type="entry name" value="Alpha-mannosidase"/>
    <property type="match status" value="1"/>
</dbReference>
<keyword evidence="3" id="KW-0378">Hydrolase</keyword>
<dbReference type="Proteomes" id="UP000594261">
    <property type="component" value="Chromosome 3"/>
</dbReference>
<feature type="compositionally biased region" description="Polar residues" evidence="5">
    <location>
        <begin position="20"/>
        <end position="38"/>
    </location>
</feature>
<dbReference type="InterPro" id="IPR028995">
    <property type="entry name" value="Glyco_hydro_57/38_cen_sf"/>
</dbReference>
<dbReference type="FunFam" id="1.25.40.10:FF:000090">
    <property type="entry name" value="Pentatricopeptide repeat-containing protein, chloroplastic"/>
    <property type="match status" value="1"/>
</dbReference>
<evidence type="ECO:0000313" key="7">
    <source>
        <dbReference type="EnsemblPlants" id="QL03p013189:mrna"/>
    </source>
</evidence>
<dbReference type="PANTHER" id="PTHR47926">
    <property type="entry name" value="PENTATRICOPEPTIDE REPEAT-CONTAINING PROTEIN"/>
    <property type="match status" value="1"/>
</dbReference>
<evidence type="ECO:0000256" key="2">
    <source>
        <dbReference type="ARBA" id="ARBA00022737"/>
    </source>
</evidence>
<dbReference type="Gramene" id="QL03p013189:mrna">
    <property type="protein sequence ID" value="QL03p013189:mrna"/>
    <property type="gene ID" value="QL03p013189"/>
</dbReference>
<evidence type="ECO:0000256" key="1">
    <source>
        <dbReference type="ARBA" id="ARBA00006643"/>
    </source>
</evidence>
<dbReference type="InterPro" id="IPR046960">
    <property type="entry name" value="PPR_At4g14850-like_plant"/>
</dbReference>
<dbReference type="Gene3D" id="1.25.40.10">
    <property type="entry name" value="Tetratricopeptide repeat domain"/>
    <property type="match status" value="4"/>
</dbReference>
<dbReference type="PANTHER" id="PTHR47926:SF475">
    <property type="entry name" value="DYW DOMAIN-CONTAINING PROTEIN"/>
    <property type="match status" value="1"/>
</dbReference>
<dbReference type="InterPro" id="IPR037094">
    <property type="entry name" value="Glyco_hydro_38_cen_sf"/>
</dbReference>
<dbReference type="EnsemblPlants" id="QL03p013189:mrna">
    <property type="protein sequence ID" value="QL03p013189:mrna"/>
    <property type="gene ID" value="QL03p013189"/>
</dbReference>
<feature type="domain" description="DYW" evidence="6">
    <location>
        <begin position="511"/>
        <end position="568"/>
    </location>
</feature>
<dbReference type="SUPFAM" id="SSF88688">
    <property type="entry name" value="Families 57/38 glycoside transferase middle domain"/>
    <property type="match status" value="1"/>
</dbReference>
<protein>
    <recommendedName>
        <fullName evidence="6">DYW domain-containing protein</fullName>
    </recommendedName>
</protein>
<evidence type="ECO:0000259" key="6">
    <source>
        <dbReference type="Pfam" id="PF14432"/>
    </source>
</evidence>
<dbReference type="InterPro" id="IPR011990">
    <property type="entry name" value="TPR-like_helical_dom_sf"/>
</dbReference>
<dbReference type="GO" id="GO:0008270">
    <property type="term" value="F:zinc ion binding"/>
    <property type="evidence" value="ECO:0007669"/>
    <property type="project" value="InterPro"/>
</dbReference>
<reference evidence="7 8" key="1">
    <citation type="journal article" date="2016" name="G3 (Bethesda)">
        <title>First Draft Assembly and Annotation of the Genome of a California Endemic Oak Quercus lobata Nee (Fagaceae).</title>
        <authorList>
            <person name="Sork V.L."/>
            <person name="Fitz-Gibbon S.T."/>
            <person name="Puiu D."/>
            <person name="Crepeau M."/>
            <person name="Gugger P.F."/>
            <person name="Sherman R."/>
            <person name="Stevens K."/>
            <person name="Langley C.H."/>
            <person name="Pellegrini M."/>
            <person name="Salzberg S.L."/>
        </authorList>
    </citation>
    <scope>NUCLEOTIDE SEQUENCE [LARGE SCALE GENOMIC DNA]</scope>
    <source>
        <strain evidence="7 8">cv. SW786</strain>
    </source>
</reference>
<dbReference type="Pfam" id="PF01535">
    <property type="entry name" value="PPR"/>
    <property type="match status" value="6"/>
</dbReference>
<evidence type="ECO:0000313" key="8">
    <source>
        <dbReference type="Proteomes" id="UP000594261"/>
    </source>
</evidence>
<keyword evidence="8" id="KW-1185">Reference proteome</keyword>
<comment type="similarity">
    <text evidence="1">Belongs to the PPR family. PCMP-H subfamily.</text>
</comment>
<feature type="repeat" description="PPR" evidence="4">
    <location>
        <begin position="108"/>
        <end position="142"/>
    </location>
</feature>
<sequence length="728" mass="81652">MNLSSMELESSRLDFLEIPTETSSNQRPRLSEISSNPKTQRKHWHGASLPPLPPPRASWWGTEPDYITFAILFSGCTESETANEVVQVHAHIVKLGFDSTLMEMLERDCVTLNAMIIGFSRDGMNEDAIKLFMQMQHFGLKPSDFTFVVALCAGIGLDDIVFGQQIHSFVVKTNFVWNVFMGNALLDFYSKYSRVLKARKFFHEMPELDGITYNAIPLATLLSIVANTLDSEMGQQIHSPAIVSAADSEILVGNSLVDVYDNCGRFEEAKKIFANLAHKSTVPWTTMISSYVYKGLHEESLNCSMRCKEPISGFMSNVFSGSALVDMYAKCGSLKDALQSYQEMPERNPVPWNALISAYAQNGDGVGTLMSFEQMVQSGFQLDSISFLSVLTACSHCGHIDKALQYFNSLTQVYKLVPKREHYASLVDVLCRSGRFDEVEKLMAQTPFESNEVMWSSVLNSCRLHKNQELTKKVADQLFSMEELRDAAPYVNMSNIYAAVGQWDNVGKGTSQTQVVLHNVDEEIKAESLKYHSEHLAIAYALISKPEGSPILVLKNLRACTDCHTAIKDGRVNALYSTPSIYTDAKYAIDESWPTKTDYFFPYADSANAYWIGYFTSRPASKRYVRIMSGYYLCPLLNISSCPGSEVDLSQGNNLVVVVYNSLGWKRSYVIQIPEGLRDAEDRVILDYVSRLLGLLLYVLGYIPPWLGPWALSCRYGFNQIICTQVSE</sequence>
<feature type="repeat" description="PPR" evidence="4">
    <location>
        <begin position="317"/>
        <end position="351"/>
    </location>
</feature>
<dbReference type="Pfam" id="PF14432">
    <property type="entry name" value="DYW_deaminase"/>
    <property type="match status" value="1"/>
</dbReference>
<evidence type="ECO:0000256" key="3">
    <source>
        <dbReference type="ARBA" id="ARBA00022801"/>
    </source>
</evidence>
<dbReference type="Gene3D" id="1.20.1270.50">
    <property type="entry name" value="Glycoside hydrolase family 38, central domain"/>
    <property type="match status" value="1"/>
</dbReference>
<dbReference type="InterPro" id="IPR032867">
    <property type="entry name" value="DYW_dom"/>
</dbReference>
<dbReference type="InterPro" id="IPR002885">
    <property type="entry name" value="PPR_rpt"/>
</dbReference>
<dbReference type="GO" id="GO:0003723">
    <property type="term" value="F:RNA binding"/>
    <property type="evidence" value="ECO:0007669"/>
    <property type="project" value="InterPro"/>
</dbReference>